<gene>
    <name evidence="2" type="ORF">ACFQPS_13560</name>
</gene>
<evidence type="ECO:0000256" key="1">
    <source>
        <dbReference type="SAM" id="SignalP"/>
    </source>
</evidence>
<dbReference type="EMBL" id="JBHTCM010000012">
    <property type="protein sequence ID" value="MFC7334194.1"/>
    <property type="molecule type" value="Genomic_DNA"/>
</dbReference>
<evidence type="ECO:0000313" key="2">
    <source>
        <dbReference type="EMBL" id="MFC7334194.1"/>
    </source>
</evidence>
<feature type="chain" id="PRO_5045378772" description="Tetratricopeptide repeat protein" evidence="1">
    <location>
        <begin position="31"/>
        <end position="425"/>
    </location>
</feature>
<name>A0ABW2KXL9_9PROT</name>
<dbReference type="InterPro" id="IPR011990">
    <property type="entry name" value="TPR-like_helical_dom_sf"/>
</dbReference>
<keyword evidence="1" id="KW-0732">Signal</keyword>
<organism evidence="2 3">
    <name type="scientific">Rhodocista pekingensis</name>
    <dbReference type="NCBI Taxonomy" id="201185"/>
    <lineage>
        <taxon>Bacteria</taxon>
        <taxon>Pseudomonadati</taxon>
        <taxon>Pseudomonadota</taxon>
        <taxon>Alphaproteobacteria</taxon>
        <taxon>Rhodospirillales</taxon>
        <taxon>Azospirillaceae</taxon>
        <taxon>Rhodocista</taxon>
    </lineage>
</organism>
<reference evidence="3" key="1">
    <citation type="journal article" date="2019" name="Int. J. Syst. Evol. Microbiol.">
        <title>The Global Catalogue of Microorganisms (GCM) 10K type strain sequencing project: providing services to taxonomists for standard genome sequencing and annotation.</title>
        <authorList>
            <consortium name="The Broad Institute Genomics Platform"/>
            <consortium name="The Broad Institute Genome Sequencing Center for Infectious Disease"/>
            <person name="Wu L."/>
            <person name="Ma J."/>
        </authorList>
    </citation>
    <scope>NUCLEOTIDE SEQUENCE [LARGE SCALE GENOMIC DNA]</scope>
    <source>
        <strain evidence="3">CGMCC 1.16275</strain>
    </source>
</reference>
<dbReference type="Gene3D" id="1.25.40.10">
    <property type="entry name" value="Tetratricopeptide repeat domain"/>
    <property type="match status" value="2"/>
</dbReference>
<accession>A0ABW2KXL9</accession>
<evidence type="ECO:0008006" key="4">
    <source>
        <dbReference type="Google" id="ProtNLM"/>
    </source>
</evidence>
<proteinExistence type="predicted"/>
<comment type="caution">
    <text evidence="2">The sequence shown here is derived from an EMBL/GenBank/DDBJ whole genome shotgun (WGS) entry which is preliminary data.</text>
</comment>
<protein>
    <recommendedName>
        <fullName evidence="4">Tetratricopeptide repeat protein</fullName>
    </recommendedName>
</protein>
<dbReference type="RefSeq" id="WP_377359768.1">
    <property type="nucleotide sequence ID" value="NZ_JBHTCM010000012.1"/>
</dbReference>
<dbReference type="SUPFAM" id="SSF48452">
    <property type="entry name" value="TPR-like"/>
    <property type="match status" value="1"/>
</dbReference>
<keyword evidence="3" id="KW-1185">Reference proteome</keyword>
<evidence type="ECO:0000313" key="3">
    <source>
        <dbReference type="Proteomes" id="UP001596456"/>
    </source>
</evidence>
<dbReference type="Proteomes" id="UP001596456">
    <property type="component" value="Unassembled WGS sequence"/>
</dbReference>
<sequence>MKRHQIITAAFLGSAIALGGLTVGAGTAHAADRAGKESAKKEAAGPTVRAEIGNPLKAAQELVKAKKYKEALAKVREADGVADKTPYETFVMEETRGFILMKTGDQGGAAKAFEAVIGTGQLSEEDRLKRVQAVAQLYYQAKDYARSASWTQRFLKEAGPNEDMRTLLIQALYLSGDFATAGKELTALVAAKEKAGQPIDEQSLQFLANIAVKQKDEAGYVAAVEKLVRYHPKAEYWQDLILRMQKKPGFNRDRLSLDVYRLMLAAGVLTRGEDYVEMAQLALGDNIPGEAKAILNKGFAAGLLGTGADAERHKRLLAMAEKQAADDQKTLAASEKEVDAAASGGPAVRLGDAYAGHGQYQKAAVWFEKGLKKGGLKQPEDARLHLGIAYLKAGDAARAKQTLGAVKGGDGQADLARLWQLVKAG</sequence>
<feature type="signal peptide" evidence="1">
    <location>
        <begin position="1"/>
        <end position="30"/>
    </location>
</feature>
<dbReference type="SUPFAM" id="SSF81901">
    <property type="entry name" value="HCP-like"/>
    <property type="match status" value="1"/>
</dbReference>